<accession>A0ABW4WTZ6</accession>
<sequence length="347" mass="38117">MLITDLRSDTVTKPTPEMKEYMFAAIVGDDVYQEDPTVNALEAKAAAMFGLEAGLFCPSGTMTNQIAIKAHTEPLTEVICDQTAHIYQYEGGGIAFNSSASVALVQGERGKMKPAQVEYYIRPLNNIHFPETKLVALENTCNKGGGSFYTLNEIAAIAEVCQRHNLALHLDGARVFNALVAANENPVDYGKYFDSISICISKGLGAPVGSVLLGSREFISRSRRIRKVLGGGMRQAGYLAAACNYALDNHVERLQEDHRKAKAFEEILLQSNYVESVLPVETNIVIFKLNSMYTDAAFVQALANENIRASSFGPQMIRFVTHLDITDEMMNHVIQVLKSLNKQAVTV</sequence>
<comment type="similarity">
    <text evidence="2">Belongs to the threonine aldolase family.</text>
</comment>
<dbReference type="InterPro" id="IPR015424">
    <property type="entry name" value="PyrdxlP-dep_Trfase"/>
</dbReference>
<dbReference type="PIRSF" id="PIRSF017617">
    <property type="entry name" value="Thr_aldolase"/>
    <property type="match status" value="1"/>
</dbReference>
<dbReference type="InterPro" id="IPR015421">
    <property type="entry name" value="PyrdxlP-dep_Trfase_major"/>
</dbReference>
<evidence type="ECO:0000313" key="6">
    <source>
        <dbReference type="Proteomes" id="UP001597369"/>
    </source>
</evidence>
<protein>
    <submittedName>
        <fullName evidence="5">Threonine aldolase family protein</fullName>
    </submittedName>
</protein>
<dbReference type="Gene3D" id="3.90.1150.10">
    <property type="entry name" value="Aspartate Aminotransferase, domain 1"/>
    <property type="match status" value="1"/>
</dbReference>
<proteinExistence type="inferred from homology"/>
<dbReference type="Pfam" id="PF01212">
    <property type="entry name" value="Beta_elim_lyase"/>
    <property type="match status" value="1"/>
</dbReference>
<evidence type="ECO:0000313" key="5">
    <source>
        <dbReference type="EMBL" id="MFD2066229.1"/>
    </source>
</evidence>
<comment type="cofactor">
    <cofactor evidence="1">
        <name>pyridoxal 5'-phosphate</name>
        <dbReference type="ChEBI" id="CHEBI:597326"/>
    </cofactor>
</comment>
<evidence type="ECO:0000259" key="4">
    <source>
        <dbReference type="Pfam" id="PF01212"/>
    </source>
</evidence>
<dbReference type="Proteomes" id="UP001597369">
    <property type="component" value="Unassembled WGS sequence"/>
</dbReference>
<dbReference type="InterPro" id="IPR001597">
    <property type="entry name" value="ArAA_b-elim_lyase/Thr_aldolase"/>
</dbReference>
<dbReference type="CDD" id="cd06502">
    <property type="entry name" value="TA_like"/>
    <property type="match status" value="1"/>
</dbReference>
<comment type="caution">
    <text evidence="5">The sequence shown here is derived from an EMBL/GenBank/DDBJ whole genome shotgun (WGS) entry which is preliminary data.</text>
</comment>
<dbReference type="InterPro" id="IPR023603">
    <property type="entry name" value="Low_specificity_L-TA-like"/>
</dbReference>
<dbReference type="RefSeq" id="WP_229961052.1">
    <property type="nucleotide sequence ID" value="NZ_JAJJWI010000010.1"/>
</dbReference>
<dbReference type="PANTHER" id="PTHR48097:SF9">
    <property type="entry name" value="L-THREONINE ALDOLASE"/>
    <property type="match status" value="1"/>
</dbReference>
<evidence type="ECO:0000256" key="3">
    <source>
        <dbReference type="ARBA" id="ARBA00022898"/>
    </source>
</evidence>
<dbReference type="EMBL" id="JBHUHV010000018">
    <property type="protein sequence ID" value="MFD2066229.1"/>
    <property type="molecule type" value="Genomic_DNA"/>
</dbReference>
<dbReference type="InterPro" id="IPR015422">
    <property type="entry name" value="PyrdxlP-dep_Trfase_small"/>
</dbReference>
<dbReference type="Gene3D" id="3.40.640.10">
    <property type="entry name" value="Type I PLP-dependent aspartate aminotransferase-like (Major domain)"/>
    <property type="match status" value="1"/>
</dbReference>
<evidence type="ECO:0000256" key="2">
    <source>
        <dbReference type="ARBA" id="ARBA00006966"/>
    </source>
</evidence>
<reference evidence="6" key="1">
    <citation type="journal article" date="2019" name="Int. J. Syst. Evol. Microbiol.">
        <title>The Global Catalogue of Microorganisms (GCM) 10K type strain sequencing project: providing services to taxonomists for standard genome sequencing and annotation.</title>
        <authorList>
            <consortium name="The Broad Institute Genomics Platform"/>
            <consortium name="The Broad Institute Genome Sequencing Center for Infectious Disease"/>
            <person name="Wu L."/>
            <person name="Ma J."/>
        </authorList>
    </citation>
    <scope>NUCLEOTIDE SEQUENCE [LARGE SCALE GENOMIC DNA]</scope>
    <source>
        <strain evidence="6">JCM 16545</strain>
    </source>
</reference>
<feature type="domain" description="Aromatic amino acid beta-eliminating lyase/threonine aldolase" evidence="4">
    <location>
        <begin position="5"/>
        <end position="288"/>
    </location>
</feature>
<dbReference type="SUPFAM" id="SSF53383">
    <property type="entry name" value="PLP-dependent transferases"/>
    <property type="match status" value="1"/>
</dbReference>
<organism evidence="5 6">
    <name type="scientific">Pontibacter silvestris</name>
    <dbReference type="NCBI Taxonomy" id="2305183"/>
    <lineage>
        <taxon>Bacteria</taxon>
        <taxon>Pseudomonadati</taxon>
        <taxon>Bacteroidota</taxon>
        <taxon>Cytophagia</taxon>
        <taxon>Cytophagales</taxon>
        <taxon>Hymenobacteraceae</taxon>
        <taxon>Pontibacter</taxon>
    </lineage>
</organism>
<dbReference type="PANTHER" id="PTHR48097">
    <property type="entry name" value="L-THREONINE ALDOLASE-RELATED"/>
    <property type="match status" value="1"/>
</dbReference>
<evidence type="ECO:0000256" key="1">
    <source>
        <dbReference type="ARBA" id="ARBA00001933"/>
    </source>
</evidence>
<name>A0ABW4WTZ6_9BACT</name>
<dbReference type="NCBIfam" id="NF041359">
    <property type="entry name" value="GntG_guanitoxin"/>
    <property type="match status" value="1"/>
</dbReference>
<keyword evidence="3" id="KW-0663">Pyridoxal phosphate</keyword>
<keyword evidence="6" id="KW-1185">Reference proteome</keyword>
<gene>
    <name evidence="5" type="ORF">ACFSKU_04990</name>
</gene>